<evidence type="ECO:0000313" key="2">
    <source>
        <dbReference type="EMBL" id="GFZ20049.1"/>
    </source>
</evidence>
<feature type="compositionally biased region" description="Polar residues" evidence="1">
    <location>
        <begin position="161"/>
        <end position="171"/>
    </location>
</feature>
<feature type="compositionally biased region" description="Pro residues" evidence="1">
    <location>
        <begin position="149"/>
        <end position="158"/>
    </location>
</feature>
<dbReference type="Proteomes" id="UP000585474">
    <property type="component" value="Unassembled WGS sequence"/>
</dbReference>
<organism evidence="2 3">
    <name type="scientific">Actinidia rufa</name>
    <dbReference type="NCBI Taxonomy" id="165716"/>
    <lineage>
        <taxon>Eukaryota</taxon>
        <taxon>Viridiplantae</taxon>
        <taxon>Streptophyta</taxon>
        <taxon>Embryophyta</taxon>
        <taxon>Tracheophyta</taxon>
        <taxon>Spermatophyta</taxon>
        <taxon>Magnoliopsida</taxon>
        <taxon>eudicotyledons</taxon>
        <taxon>Gunneridae</taxon>
        <taxon>Pentapetalae</taxon>
        <taxon>asterids</taxon>
        <taxon>Ericales</taxon>
        <taxon>Actinidiaceae</taxon>
        <taxon>Actinidia</taxon>
    </lineage>
</organism>
<dbReference type="AlphaFoldDB" id="A0A7J0HAF5"/>
<dbReference type="OrthoDB" id="206969at2759"/>
<accession>A0A7J0HAF5</accession>
<dbReference type="InterPro" id="IPR018800">
    <property type="entry name" value="PRCC"/>
</dbReference>
<feature type="compositionally biased region" description="Low complexity" evidence="1">
    <location>
        <begin position="193"/>
        <end position="206"/>
    </location>
</feature>
<dbReference type="EMBL" id="BJWL01000028">
    <property type="protein sequence ID" value="GFZ20049.1"/>
    <property type="molecule type" value="Genomic_DNA"/>
</dbReference>
<comment type="caution">
    <text evidence="2">The sequence shown here is derived from an EMBL/GenBank/DDBJ whole genome shotgun (WGS) entry which is preliminary data.</text>
</comment>
<proteinExistence type="predicted"/>
<name>A0A7J0HAF5_9ERIC</name>
<sequence length="510" mass="55532">MVREAEATWWEERLGSIGRGGVVWGRIDAVVGQQWCGRRWFLPDFLSDRGGYDKRGEILSQSKAWPSLCNYGLVPLSLSLMDSLLANYASSDEEEQDRSEKVDHPAQSAPKISGNSPNYSHKPKSSPSLVSSLPPPKSSSSSSSLFSFLPPPKSPLPNPSQTLTNHSSSKPIKQLQEEEEKDEKQQQSRHKSSSSSIFSSLPQPKSQSADPFALNNLSSAPSPKPKKVVQLKFPINPSLLKSRDDEDDEDDKEREGKKSKESLPQTASVKSFLSSIPAPKNSSTLGALPSAAGSGRRSIVEADVPSLNSNDFKTENEVGVYPNVENYGGQWVDGSSSAPLGDVSHVSGSAEYAVAGIVDGSGWVSSSANYESYDSYAGCGNYDYSGQQYDVNSGGGSTTMMPSDIAATAEVTVKLPGKRGRNDIPQEIVEVKQDELIKNRPREDQARLTGIAFGPSYQPVSTKGKPSKLHKRKHQIGSLYFDMKNKEMELSERRAKGFLTKAETQAKYGW</sequence>
<dbReference type="Pfam" id="PF10253">
    <property type="entry name" value="PRCC"/>
    <property type="match status" value="1"/>
</dbReference>
<reference evidence="2 3" key="1">
    <citation type="submission" date="2019-07" db="EMBL/GenBank/DDBJ databases">
        <title>De Novo Assembly of kiwifruit Actinidia rufa.</title>
        <authorList>
            <person name="Sugita-Konishi S."/>
            <person name="Sato K."/>
            <person name="Mori E."/>
            <person name="Abe Y."/>
            <person name="Kisaki G."/>
            <person name="Hamano K."/>
            <person name="Suezawa K."/>
            <person name="Otani M."/>
            <person name="Fukuda T."/>
            <person name="Manabe T."/>
            <person name="Gomi K."/>
            <person name="Tabuchi M."/>
            <person name="Akimitsu K."/>
            <person name="Kataoka I."/>
        </authorList>
    </citation>
    <scope>NUCLEOTIDE SEQUENCE [LARGE SCALE GENOMIC DNA]</scope>
    <source>
        <strain evidence="3">cv. Fuchu</strain>
    </source>
</reference>
<evidence type="ECO:0008006" key="4">
    <source>
        <dbReference type="Google" id="ProtNLM"/>
    </source>
</evidence>
<feature type="compositionally biased region" description="Low complexity" evidence="1">
    <location>
        <begin position="125"/>
        <end position="148"/>
    </location>
</feature>
<protein>
    <recommendedName>
        <fullName evidence="4">Proline-rich protein PRCC</fullName>
    </recommendedName>
</protein>
<dbReference type="PANTHER" id="PTHR13621">
    <property type="entry name" value="PROLINE-RICH PROTEIN PRCC"/>
    <property type="match status" value="1"/>
</dbReference>
<dbReference type="PANTHER" id="PTHR13621:SF2">
    <property type="entry name" value="PROLINE-RICH PROTEIN PRCC"/>
    <property type="match status" value="1"/>
</dbReference>
<evidence type="ECO:0000313" key="3">
    <source>
        <dbReference type="Proteomes" id="UP000585474"/>
    </source>
</evidence>
<feature type="region of interest" description="Disordered" evidence="1">
    <location>
        <begin position="91"/>
        <end position="296"/>
    </location>
</feature>
<feature type="compositionally biased region" description="Polar residues" evidence="1">
    <location>
        <begin position="263"/>
        <end position="285"/>
    </location>
</feature>
<dbReference type="GO" id="GO:0005634">
    <property type="term" value="C:nucleus"/>
    <property type="evidence" value="ECO:0007669"/>
    <property type="project" value="TreeGrafter"/>
</dbReference>
<gene>
    <name evidence="2" type="ORF">Acr_28g0007540</name>
</gene>
<keyword evidence="3" id="KW-1185">Reference proteome</keyword>
<evidence type="ECO:0000256" key="1">
    <source>
        <dbReference type="SAM" id="MobiDB-lite"/>
    </source>
</evidence>